<dbReference type="Proteomes" id="UP000199002">
    <property type="component" value="Unassembled WGS sequence"/>
</dbReference>
<keyword evidence="2" id="KW-1185">Reference proteome</keyword>
<sequence>MFPSDLAGGPTSACALCAMRAPVFVAAATRRTE</sequence>
<dbReference type="STRING" id="592050.SAMN05421875_11859"/>
<proteinExistence type="predicted"/>
<gene>
    <name evidence="1" type="ORF">SAMN05421875_11859</name>
</gene>
<organism evidence="1 2">
    <name type="scientific">Acidovorax soli</name>
    <dbReference type="NCBI Taxonomy" id="592050"/>
    <lineage>
        <taxon>Bacteria</taxon>
        <taxon>Pseudomonadati</taxon>
        <taxon>Pseudomonadota</taxon>
        <taxon>Betaproteobacteria</taxon>
        <taxon>Burkholderiales</taxon>
        <taxon>Comamonadaceae</taxon>
        <taxon>Acidovorax</taxon>
    </lineage>
</organism>
<dbReference type="AlphaFoldDB" id="A0A1H4CCE0"/>
<protein>
    <submittedName>
        <fullName evidence="1">Uncharacterized protein</fullName>
    </submittedName>
</protein>
<reference evidence="2" key="1">
    <citation type="submission" date="2016-10" db="EMBL/GenBank/DDBJ databases">
        <authorList>
            <person name="Varghese N."/>
            <person name="Submissions S."/>
        </authorList>
    </citation>
    <scope>NUCLEOTIDE SEQUENCE [LARGE SCALE GENOMIC DNA]</scope>
    <source>
        <strain evidence="2">DSM 25157</strain>
    </source>
</reference>
<dbReference type="EMBL" id="FNQJ01000018">
    <property type="protein sequence ID" value="SEA58036.1"/>
    <property type="molecule type" value="Genomic_DNA"/>
</dbReference>
<evidence type="ECO:0000313" key="2">
    <source>
        <dbReference type="Proteomes" id="UP000199002"/>
    </source>
</evidence>
<evidence type="ECO:0000313" key="1">
    <source>
        <dbReference type="EMBL" id="SEA58036.1"/>
    </source>
</evidence>
<accession>A0A1H4CCE0</accession>
<name>A0A1H4CCE0_9BURK</name>